<feature type="domain" description="Aspartate/ornithine carbamoyltransferase carbamoyl-P binding" evidence="4">
    <location>
        <begin position="17"/>
        <end position="151"/>
    </location>
</feature>
<dbReference type="InterPro" id="IPR002292">
    <property type="entry name" value="Orn/put_carbamltrans"/>
</dbReference>
<sequence length="319" mass="33708">MGDTHIQQGPGPEHGLFSLAELPPPLITGLAARAVELFHDGTAHDRPLAGRAVGLLFARPSTRTRTAFTVAALRLGAAPVPYGPADLHLAGGEPAGDTGRALGSMLDVLVARTPGPLDDLRDLSRQGRLPVVNAQTPEEHPSQGVSDLATLALSFGDLTGLRVLYAGEGNGTAVALAHALATVPRARVTFATPAGYGLPEEDLRAAERRAAAVGATVGQIHDLCAAPREVDVVCTTRWRTAAARHADPAWREAFRPFHVSEGLLSRWPRASFMHDLPAQRGDEVEGRVLDGPRSLVWTQAAMKLYAAMAVLEWITGPGD</sequence>
<protein>
    <submittedName>
        <fullName evidence="5">Ornithine carbamoyltransferase</fullName>
    </submittedName>
</protein>
<dbReference type="PRINTS" id="PR00100">
    <property type="entry name" value="AOTCASE"/>
</dbReference>
<dbReference type="AlphaFoldDB" id="A0A919B8C2"/>
<keyword evidence="6" id="KW-1185">Reference proteome</keyword>
<gene>
    <name evidence="5" type="ORF">GCM10010218_56810</name>
</gene>
<evidence type="ECO:0000256" key="2">
    <source>
        <dbReference type="RuleBase" id="RU003634"/>
    </source>
</evidence>
<evidence type="ECO:0000259" key="4">
    <source>
        <dbReference type="Pfam" id="PF02729"/>
    </source>
</evidence>
<dbReference type="RefSeq" id="WP_190132597.1">
    <property type="nucleotide sequence ID" value="NZ_BNBD01000016.1"/>
</dbReference>
<accession>A0A919B8C2</accession>
<name>A0A919B8C2_9ACTN</name>
<dbReference type="SUPFAM" id="SSF53671">
    <property type="entry name" value="Aspartate/ornithine carbamoyltransferase"/>
    <property type="match status" value="1"/>
</dbReference>
<dbReference type="PRINTS" id="PR00102">
    <property type="entry name" value="OTCASE"/>
</dbReference>
<dbReference type="InterPro" id="IPR036901">
    <property type="entry name" value="Asp/Orn_carbamoylTrfase_sf"/>
</dbReference>
<evidence type="ECO:0000256" key="1">
    <source>
        <dbReference type="ARBA" id="ARBA00022679"/>
    </source>
</evidence>
<dbReference type="Pfam" id="PF02729">
    <property type="entry name" value="OTCace_N"/>
    <property type="match status" value="1"/>
</dbReference>
<organism evidence="5 6">
    <name type="scientific">Streptomyces mashuensis</name>
    <dbReference type="NCBI Taxonomy" id="33904"/>
    <lineage>
        <taxon>Bacteria</taxon>
        <taxon>Bacillati</taxon>
        <taxon>Actinomycetota</taxon>
        <taxon>Actinomycetes</taxon>
        <taxon>Kitasatosporales</taxon>
        <taxon>Streptomycetaceae</taxon>
        <taxon>Streptomyces</taxon>
    </lineage>
</organism>
<dbReference type="InterPro" id="IPR006130">
    <property type="entry name" value="Asp/Orn_carbamoylTrfase"/>
</dbReference>
<dbReference type="PANTHER" id="PTHR45753">
    <property type="entry name" value="ORNITHINE CARBAMOYLTRANSFERASE, MITOCHONDRIAL"/>
    <property type="match status" value="1"/>
</dbReference>
<evidence type="ECO:0000313" key="5">
    <source>
        <dbReference type="EMBL" id="GHF67926.1"/>
    </source>
</evidence>
<dbReference type="Gene3D" id="3.40.50.1370">
    <property type="entry name" value="Aspartate/ornithine carbamoyltransferase"/>
    <property type="match status" value="2"/>
</dbReference>
<dbReference type="EMBL" id="BNBD01000016">
    <property type="protein sequence ID" value="GHF67926.1"/>
    <property type="molecule type" value="Genomic_DNA"/>
</dbReference>
<dbReference type="InterPro" id="IPR006132">
    <property type="entry name" value="Asp/Orn_carbamoyltranf_P-bd"/>
</dbReference>
<dbReference type="Proteomes" id="UP000638313">
    <property type="component" value="Unassembled WGS sequence"/>
</dbReference>
<dbReference type="GO" id="GO:0004585">
    <property type="term" value="F:ornithine carbamoyltransferase activity"/>
    <property type="evidence" value="ECO:0007669"/>
    <property type="project" value="TreeGrafter"/>
</dbReference>
<evidence type="ECO:0000313" key="6">
    <source>
        <dbReference type="Proteomes" id="UP000638313"/>
    </source>
</evidence>
<dbReference type="PANTHER" id="PTHR45753:SF3">
    <property type="entry name" value="ORNITHINE TRANSCARBAMYLASE, MITOCHONDRIAL"/>
    <property type="match status" value="1"/>
</dbReference>
<dbReference type="GO" id="GO:0019240">
    <property type="term" value="P:citrulline biosynthetic process"/>
    <property type="evidence" value="ECO:0007669"/>
    <property type="project" value="TreeGrafter"/>
</dbReference>
<dbReference type="Pfam" id="PF00185">
    <property type="entry name" value="OTCace"/>
    <property type="match status" value="1"/>
</dbReference>
<dbReference type="GO" id="GO:0042450">
    <property type="term" value="P:L-arginine biosynthetic process via ornithine"/>
    <property type="evidence" value="ECO:0007669"/>
    <property type="project" value="TreeGrafter"/>
</dbReference>
<dbReference type="GO" id="GO:0016597">
    <property type="term" value="F:amino acid binding"/>
    <property type="evidence" value="ECO:0007669"/>
    <property type="project" value="InterPro"/>
</dbReference>
<feature type="domain" description="Aspartate/ornithine carbamoyltransferase Asp/Orn-binding" evidence="3">
    <location>
        <begin position="160"/>
        <end position="313"/>
    </location>
</feature>
<reference evidence="5" key="2">
    <citation type="submission" date="2020-09" db="EMBL/GenBank/DDBJ databases">
        <authorList>
            <person name="Sun Q."/>
            <person name="Ohkuma M."/>
        </authorList>
    </citation>
    <scope>NUCLEOTIDE SEQUENCE</scope>
    <source>
        <strain evidence="5">JCM 4059</strain>
    </source>
</reference>
<reference evidence="5" key="1">
    <citation type="journal article" date="2014" name="Int. J. Syst. Evol. Microbiol.">
        <title>Complete genome sequence of Corynebacterium casei LMG S-19264T (=DSM 44701T), isolated from a smear-ripened cheese.</title>
        <authorList>
            <consortium name="US DOE Joint Genome Institute (JGI-PGF)"/>
            <person name="Walter F."/>
            <person name="Albersmeier A."/>
            <person name="Kalinowski J."/>
            <person name="Ruckert C."/>
        </authorList>
    </citation>
    <scope>NUCLEOTIDE SEQUENCE</scope>
    <source>
        <strain evidence="5">JCM 4059</strain>
    </source>
</reference>
<comment type="caution">
    <text evidence="5">The sequence shown here is derived from an EMBL/GenBank/DDBJ whole genome shotgun (WGS) entry which is preliminary data.</text>
</comment>
<comment type="similarity">
    <text evidence="2">Belongs to the aspartate/ornithine carbamoyltransferase superfamily.</text>
</comment>
<proteinExistence type="inferred from homology"/>
<evidence type="ECO:0000259" key="3">
    <source>
        <dbReference type="Pfam" id="PF00185"/>
    </source>
</evidence>
<dbReference type="InterPro" id="IPR006131">
    <property type="entry name" value="Asp_carbamoyltransf_Asp/Orn-bd"/>
</dbReference>
<keyword evidence="1 2" id="KW-0808">Transferase</keyword>